<gene>
    <name evidence="7" type="ORF">H9830_14090</name>
</gene>
<dbReference type="Gene3D" id="2.40.50.140">
    <property type="entry name" value="Nucleic acid-binding proteins"/>
    <property type="match status" value="1"/>
</dbReference>
<dbReference type="Gene3D" id="3.40.50.300">
    <property type="entry name" value="P-loop containing nucleotide triphosphate hydrolases"/>
    <property type="match status" value="1"/>
</dbReference>
<keyword evidence="1" id="KW-0227">DNA damage</keyword>
<evidence type="ECO:0000256" key="2">
    <source>
        <dbReference type="ARBA" id="ARBA00022801"/>
    </source>
</evidence>
<protein>
    <submittedName>
        <fullName evidence="7">DEAD/DEAH box helicase</fullName>
    </submittedName>
</protein>
<dbReference type="InterPro" id="IPR033454">
    <property type="entry name" value="RecG_wedge"/>
</dbReference>
<dbReference type="PANTHER" id="PTHR47964:SF1">
    <property type="entry name" value="ATP-DEPENDENT DNA HELICASE HOMOLOG RECG, CHLOROPLASTIC"/>
    <property type="match status" value="1"/>
</dbReference>
<dbReference type="SUPFAM" id="SSF52540">
    <property type="entry name" value="P-loop containing nucleoside triphosphate hydrolases"/>
    <property type="match status" value="1"/>
</dbReference>
<evidence type="ECO:0000313" key="7">
    <source>
        <dbReference type="EMBL" id="HIY67393.1"/>
    </source>
</evidence>
<dbReference type="InterPro" id="IPR012340">
    <property type="entry name" value="NA-bd_OB-fold"/>
</dbReference>
<dbReference type="InterPro" id="IPR014001">
    <property type="entry name" value="Helicase_ATP-bd"/>
</dbReference>
<dbReference type="SMART" id="SM00487">
    <property type="entry name" value="DEXDc"/>
    <property type="match status" value="1"/>
</dbReference>
<evidence type="ECO:0000256" key="1">
    <source>
        <dbReference type="ARBA" id="ARBA00022763"/>
    </source>
</evidence>
<keyword evidence="4" id="KW-0238">DNA-binding</keyword>
<feature type="non-terminal residue" evidence="7">
    <location>
        <position position="478"/>
    </location>
</feature>
<organism evidence="7 8">
    <name type="scientific">Candidatus Agrococcus pullicola</name>
    <dbReference type="NCBI Taxonomy" id="2838429"/>
    <lineage>
        <taxon>Bacteria</taxon>
        <taxon>Bacillati</taxon>
        <taxon>Actinomycetota</taxon>
        <taxon>Actinomycetes</taxon>
        <taxon>Micrococcales</taxon>
        <taxon>Microbacteriaceae</taxon>
        <taxon>Agrococcus</taxon>
    </lineage>
</organism>
<dbReference type="GO" id="GO:0003677">
    <property type="term" value="F:DNA binding"/>
    <property type="evidence" value="ECO:0007669"/>
    <property type="project" value="UniProtKB-KW"/>
</dbReference>
<dbReference type="EMBL" id="DXDC01000428">
    <property type="protein sequence ID" value="HIY67393.1"/>
    <property type="molecule type" value="Genomic_DNA"/>
</dbReference>
<sequence>MAEGRASSAIPIMERPLGSLLAESTVKKFKKHLSIETVGDLLWHLPRRHYRRGDLTDFSELKVDDFVTVAARIASVQTIDPRERYGPRGRKPSRTVVTISDGARTLDLVFFNMPKWQREKLRVGESGLFSGTVSSFNKKLQLAHPEWEVFDDLDASQQQSWATGLVPVYPAKKGLTSIAIRVAVGKVLEQIDVDRIPELLPDALRSEEGLLPFGRALAAYHVPTTEEEFEAATSSLKWREAMLLQTYLVTMREFNKQIASTTRPAGDLLTRFDQQLRFELTDDQRRVGESIGADLLRAHPMNRLVQGEVGSGKTVVALRAMLQVAQSGGQSVMLAPTEVLASQHFTSIVRQLGDLAQELHPVLITGQQTAGERRKAALAAASGQSRIIVGTHALFSDRTSFADLGLVVIDEQHRFGVRQREALRSKGVSPHTLLLTATPIPRTVAMTAFGDLDVSELRTMPVGRTPIATHVVPELREP</sequence>
<dbReference type="InterPro" id="IPR027417">
    <property type="entry name" value="P-loop_NTPase"/>
</dbReference>
<evidence type="ECO:0000256" key="5">
    <source>
        <dbReference type="ARBA" id="ARBA00023204"/>
    </source>
</evidence>
<keyword evidence="3 7" id="KW-0067">ATP-binding</keyword>
<dbReference type="SUPFAM" id="SSF50249">
    <property type="entry name" value="Nucleic acid-binding proteins"/>
    <property type="match status" value="1"/>
</dbReference>
<keyword evidence="2" id="KW-0378">Hydrolase</keyword>
<keyword evidence="3 7" id="KW-0347">Helicase</keyword>
<dbReference type="CDD" id="cd04488">
    <property type="entry name" value="RecG_wedge_OBF"/>
    <property type="match status" value="1"/>
</dbReference>
<accession>A0A9D1YY32</accession>
<dbReference type="InterPro" id="IPR047112">
    <property type="entry name" value="RecG/Mfd"/>
</dbReference>
<dbReference type="InterPro" id="IPR011545">
    <property type="entry name" value="DEAD/DEAH_box_helicase_dom"/>
</dbReference>
<dbReference type="PROSITE" id="PS51192">
    <property type="entry name" value="HELICASE_ATP_BIND_1"/>
    <property type="match status" value="1"/>
</dbReference>
<evidence type="ECO:0000256" key="4">
    <source>
        <dbReference type="ARBA" id="ARBA00023125"/>
    </source>
</evidence>
<dbReference type="GO" id="GO:0005524">
    <property type="term" value="F:ATP binding"/>
    <property type="evidence" value="ECO:0007669"/>
    <property type="project" value="InterPro"/>
</dbReference>
<keyword evidence="3 7" id="KW-0547">Nucleotide-binding</keyword>
<evidence type="ECO:0000259" key="6">
    <source>
        <dbReference type="PROSITE" id="PS51192"/>
    </source>
</evidence>
<dbReference type="GO" id="GO:0016787">
    <property type="term" value="F:hydrolase activity"/>
    <property type="evidence" value="ECO:0007669"/>
    <property type="project" value="UniProtKB-KW"/>
</dbReference>
<name>A0A9D1YY32_9MICO</name>
<reference evidence="7" key="2">
    <citation type="submission" date="2021-04" db="EMBL/GenBank/DDBJ databases">
        <authorList>
            <person name="Gilroy R."/>
        </authorList>
    </citation>
    <scope>NUCLEOTIDE SEQUENCE</scope>
    <source>
        <strain evidence="7">ChiGjej1B1-98</strain>
    </source>
</reference>
<keyword evidence="5" id="KW-0234">DNA repair</keyword>
<dbReference type="AlphaFoldDB" id="A0A9D1YY32"/>
<evidence type="ECO:0000313" key="8">
    <source>
        <dbReference type="Proteomes" id="UP000824005"/>
    </source>
</evidence>
<reference evidence="7" key="1">
    <citation type="journal article" date="2021" name="PeerJ">
        <title>Extensive microbial diversity within the chicken gut microbiome revealed by metagenomics and culture.</title>
        <authorList>
            <person name="Gilroy R."/>
            <person name="Ravi A."/>
            <person name="Getino M."/>
            <person name="Pursley I."/>
            <person name="Horton D.L."/>
            <person name="Alikhan N.F."/>
            <person name="Baker D."/>
            <person name="Gharbi K."/>
            <person name="Hall N."/>
            <person name="Watson M."/>
            <person name="Adriaenssens E.M."/>
            <person name="Foster-Nyarko E."/>
            <person name="Jarju S."/>
            <person name="Secka A."/>
            <person name="Antonio M."/>
            <person name="Oren A."/>
            <person name="Chaudhuri R.R."/>
            <person name="La Ragione R."/>
            <person name="Hildebrand F."/>
            <person name="Pallen M.J."/>
        </authorList>
    </citation>
    <scope>NUCLEOTIDE SEQUENCE</scope>
    <source>
        <strain evidence="7">ChiGjej1B1-98</strain>
    </source>
</reference>
<dbReference type="Proteomes" id="UP000824005">
    <property type="component" value="Unassembled WGS sequence"/>
</dbReference>
<proteinExistence type="predicted"/>
<dbReference type="Pfam" id="PF00270">
    <property type="entry name" value="DEAD"/>
    <property type="match status" value="1"/>
</dbReference>
<dbReference type="PANTHER" id="PTHR47964">
    <property type="entry name" value="ATP-DEPENDENT DNA HELICASE HOMOLOG RECG, CHLOROPLASTIC"/>
    <property type="match status" value="1"/>
</dbReference>
<evidence type="ECO:0000256" key="3">
    <source>
        <dbReference type="ARBA" id="ARBA00022806"/>
    </source>
</evidence>
<dbReference type="GO" id="GO:0003678">
    <property type="term" value="F:DNA helicase activity"/>
    <property type="evidence" value="ECO:0007669"/>
    <property type="project" value="TreeGrafter"/>
</dbReference>
<dbReference type="GO" id="GO:0006281">
    <property type="term" value="P:DNA repair"/>
    <property type="evidence" value="ECO:0007669"/>
    <property type="project" value="UniProtKB-KW"/>
</dbReference>
<dbReference type="Pfam" id="PF17191">
    <property type="entry name" value="RecG_wedge"/>
    <property type="match status" value="1"/>
</dbReference>
<comment type="caution">
    <text evidence="7">The sequence shown here is derived from an EMBL/GenBank/DDBJ whole genome shotgun (WGS) entry which is preliminary data.</text>
</comment>
<feature type="domain" description="Helicase ATP-binding" evidence="6">
    <location>
        <begin position="294"/>
        <end position="457"/>
    </location>
</feature>